<dbReference type="GO" id="GO:0006873">
    <property type="term" value="P:intracellular monoatomic ion homeostasis"/>
    <property type="evidence" value="ECO:0007669"/>
    <property type="project" value="InterPro"/>
</dbReference>
<keyword evidence="9 11" id="KW-0472">Membrane</keyword>
<organism evidence="12">
    <name type="scientific">Selaginella moellendorffii</name>
    <name type="common">Spikemoss</name>
    <dbReference type="NCBI Taxonomy" id="88036"/>
    <lineage>
        <taxon>Eukaryota</taxon>
        <taxon>Viridiplantae</taxon>
        <taxon>Streptophyta</taxon>
        <taxon>Embryophyta</taxon>
        <taxon>Tracheophyta</taxon>
        <taxon>Lycopodiopsida</taxon>
        <taxon>Selaginellales</taxon>
        <taxon>Selaginellaceae</taxon>
        <taxon>Selaginella</taxon>
    </lineage>
</organism>
<evidence type="ECO:0000256" key="1">
    <source>
        <dbReference type="ARBA" id="ARBA00004127"/>
    </source>
</evidence>
<comment type="similarity">
    <text evidence="3">Belongs to the SLAC1 S-type anion channel family.</text>
</comment>
<keyword evidence="7 11" id="KW-1133">Transmembrane helix</keyword>
<dbReference type="GO" id="GO:0008308">
    <property type="term" value="F:voltage-gated monoatomic anion channel activity"/>
    <property type="evidence" value="ECO:0007669"/>
    <property type="project" value="InterPro"/>
</dbReference>
<dbReference type="PANTHER" id="PTHR31269">
    <property type="entry name" value="S-TYPE ANION CHANNEL SLAH3"/>
    <property type="match status" value="1"/>
</dbReference>
<proteinExistence type="evidence at transcript level"/>
<feature type="transmembrane region" description="Helical" evidence="11">
    <location>
        <begin position="366"/>
        <end position="390"/>
    </location>
</feature>
<dbReference type="InterPro" id="IPR030183">
    <property type="entry name" value="SLAC/SLAH"/>
</dbReference>
<feature type="transmembrane region" description="Helical" evidence="11">
    <location>
        <begin position="278"/>
        <end position="297"/>
    </location>
</feature>
<feature type="transmembrane region" description="Helical" evidence="11">
    <location>
        <begin position="246"/>
        <end position="266"/>
    </location>
</feature>
<dbReference type="PANTHER" id="PTHR31269:SF2">
    <property type="entry name" value="S-TYPE ANION CHANNEL SLAH3"/>
    <property type="match status" value="1"/>
</dbReference>
<comment type="subcellular location">
    <subcellularLocation>
        <location evidence="2">Cell membrane</location>
    </subcellularLocation>
    <subcellularLocation>
        <location evidence="1">Endomembrane system</location>
        <topology evidence="1">Multi-pass membrane protein</topology>
    </subcellularLocation>
</comment>
<evidence type="ECO:0000256" key="2">
    <source>
        <dbReference type="ARBA" id="ARBA00004236"/>
    </source>
</evidence>
<evidence type="ECO:0000313" key="12">
    <source>
        <dbReference type="EMBL" id="APA28905.1"/>
    </source>
</evidence>
<keyword evidence="4" id="KW-0813">Transport</keyword>
<feature type="transmembrane region" description="Helical" evidence="11">
    <location>
        <begin position="77"/>
        <end position="98"/>
    </location>
</feature>
<evidence type="ECO:0000256" key="8">
    <source>
        <dbReference type="ARBA" id="ARBA00023065"/>
    </source>
</evidence>
<dbReference type="AlphaFoldDB" id="A0A1I9WAA6"/>
<dbReference type="GO" id="GO:0012505">
    <property type="term" value="C:endomembrane system"/>
    <property type="evidence" value="ECO:0007669"/>
    <property type="project" value="UniProtKB-SubCell"/>
</dbReference>
<evidence type="ECO:0000256" key="11">
    <source>
        <dbReference type="SAM" id="Phobius"/>
    </source>
</evidence>
<evidence type="ECO:0000256" key="9">
    <source>
        <dbReference type="ARBA" id="ARBA00023136"/>
    </source>
</evidence>
<dbReference type="GO" id="GO:0005886">
    <property type="term" value="C:plasma membrane"/>
    <property type="evidence" value="ECO:0007669"/>
    <property type="project" value="UniProtKB-SubCell"/>
</dbReference>
<evidence type="ECO:0000256" key="3">
    <source>
        <dbReference type="ARBA" id="ARBA00007808"/>
    </source>
</evidence>
<evidence type="ECO:0000256" key="7">
    <source>
        <dbReference type="ARBA" id="ARBA00022989"/>
    </source>
</evidence>
<feature type="transmembrane region" description="Helical" evidence="11">
    <location>
        <begin position="156"/>
        <end position="174"/>
    </location>
</feature>
<name>A0A1I9WAA6_SELML</name>
<dbReference type="CDD" id="cd09323">
    <property type="entry name" value="TDT_SLAC1_like"/>
    <property type="match status" value="1"/>
</dbReference>
<feature type="transmembrane region" description="Helical" evidence="11">
    <location>
        <begin position="333"/>
        <end position="354"/>
    </location>
</feature>
<evidence type="ECO:0000256" key="4">
    <source>
        <dbReference type="ARBA" id="ARBA00022448"/>
    </source>
</evidence>
<evidence type="ECO:0000256" key="5">
    <source>
        <dbReference type="ARBA" id="ARBA00022475"/>
    </source>
</evidence>
<gene>
    <name evidence="12" type="primary">SLAC1b</name>
</gene>
<evidence type="ECO:0000256" key="10">
    <source>
        <dbReference type="SAM" id="MobiDB-lite"/>
    </source>
</evidence>
<feature type="transmembrane region" description="Helical" evidence="11">
    <location>
        <begin position="119"/>
        <end position="144"/>
    </location>
</feature>
<sequence>MSRLSFNSRNRDTSAAAAAAATAATTAAAVNGDPTSPRPLEANVPAGRYLDALQGPELEVLKESEDLLLPTDQTWPFLLRFPINSFGIVLGLGSQTILWKKLSLMPSMRFLHIPLHINFVLWCVALCAYTLISLTYVCKCIFYFEAVRREFYHPVRINFFFAPWVCGMFLTLGVPPTIAASIHPAAWLVFMSPLVVLELKIYGQWLSGGERRLSKVANPATHVSIVGNFVGSLLGATVEWKELATFFWAVGIAHYVVVFVTLYQRLPTNELLTRDMHPVYFLFLAVPSTASVAWEKITSDFGYVSKLVFFLGLFLLFSLVVRVSIFRGFKFSLTWWAYTFPLTAVAIASIHYAVREPGLFTQGLATVISFVAVTVVFLLFVFTLVHAFVWRTLFPNDIAIAITRKKRRGKPARKNILHSSGSFDKETNQAMEDNSKTRKVPSVTISVGCS</sequence>
<keyword evidence="6 11" id="KW-0812">Transmembrane</keyword>
<feature type="region of interest" description="Disordered" evidence="10">
    <location>
        <begin position="426"/>
        <end position="450"/>
    </location>
</feature>
<keyword evidence="5" id="KW-1003">Cell membrane</keyword>
<dbReference type="InterPro" id="IPR004695">
    <property type="entry name" value="SLAC1/Mae1/Ssu1/TehA"/>
</dbReference>
<protein>
    <submittedName>
        <fullName evidence="12">SLOW ANION CHANNEL-ASSOCIATED 1b</fullName>
    </submittedName>
</protein>
<feature type="transmembrane region" description="Helical" evidence="11">
    <location>
        <begin position="303"/>
        <end position="321"/>
    </location>
</feature>
<keyword evidence="8" id="KW-0406">Ion transport</keyword>
<reference evidence="12" key="1">
    <citation type="journal article" date="2016" name="Proc. Natl. Acad. Sci. U.S.A.">
        <title>Abscisic acid controlled sex before transpiration in vascular plants.</title>
        <authorList>
            <person name="McAdam S.A."/>
            <person name="Brodribb T.J."/>
            <person name="Banks J.A."/>
            <person name="Hedrich R."/>
            <person name="Atallah N.M."/>
            <person name="Cai C."/>
            <person name="Geringer M.A."/>
            <person name="Lind C."/>
            <person name="Nichols D.S."/>
            <person name="Stachowski K."/>
            <person name="Geiger D."/>
            <person name="Sussmilch F.C."/>
        </authorList>
    </citation>
    <scope>NUCLEOTIDE SEQUENCE</scope>
</reference>
<dbReference type="EMBL" id="KU556810">
    <property type="protein sequence ID" value="APA28905.1"/>
    <property type="molecule type" value="mRNA"/>
</dbReference>
<accession>A0A1I9WAA6</accession>
<dbReference type="InterPro" id="IPR038665">
    <property type="entry name" value="Voltage-dep_anion_channel_sf"/>
</dbReference>
<dbReference type="Pfam" id="PF03595">
    <property type="entry name" value="SLAC1"/>
    <property type="match status" value="1"/>
</dbReference>
<dbReference type="Gene3D" id="1.50.10.150">
    <property type="entry name" value="Voltage-dependent anion channel"/>
    <property type="match status" value="1"/>
</dbReference>
<evidence type="ECO:0000256" key="6">
    <source>
        <dbReference type="ARBA" id="ARBA00022692"/>
    </source>
</evidence>